<keyword evidence="1" id="KW-1133">Transmembrane helix</keyword>
<reference evidence="2 3" key="1">
    <citation type="journal article" date="2014" name="Int. J. Syst. Evol. Microbiol.">
        <title>Nitrososphaera viennensis gen. nov., sp. nov., an aerobic and mesophilic, ammonia-oxidizing archaeon from soil and a member of the archaeal phylum Thaumarchaeota.</title>
        <authorList>
            <person name="Stieglmeier M."/>
            <person name="Klingl A."/>
            <person name="Alves R.J."/>
            <person name="Rittmann S.K."/>
            <person name="Melcher M."/>
            <person name="Leisch N."/>
            <person name="Schleper C."/>
        </authorList>
    </citation>
    <scope>NUCLEOTIDE SEQUENCE [LARGE SCALE GENOMIC DNA]</scope>
    <source>
        <strain evidence="2">EN76</strain>
    </source>
</reference>
<feature type="transmembrane region" description="Helical" evidence="1">
    <location>
        <begin position="24"/>
        <end position="43"/>
    </location>
</feature>
<keyword evidence="1" id="KW-0472">Membrane</keyword>
<proteinExistence type="predicted"/>
<protein>
    <submittedName>
        <fullName evidence="2">Uncharacterized protein</fullName>
    </submittedName>
</protein>
<evidence type="ECO:0000313" key="3">
    <source>
        <dbReference type="Proteomes" id="UP000027093"/>
    </source>
</evidence>
<keyword evidence="3" id="KW-1185">Reference proteome</keyword>
<organism evidence="2 3">
    <name type="scientific">Nitrososphaera viennensis EN76</name>
    <dbReference type="NCBI Taxonomy" id="926571"/>
    <lineage>
        <taxon>Archaea</taxon>
        <taxon>Nitrososphaerota</taxon>
        <taxon>Nitrososphaeria</taxon>
        <taxon>Nitrososphaerales</taxon>
        <taxon>Nitrososphaeraceae</taxon>
        <taxon>Nitrososphaera</taxon>
    </lineage>
</organism>
<dbReference type="HOGENOM" id="CLU_117488_0_0_2"/>
<dbReference type="KEGG" id="nvn:NVIE_1898"/>
<keyword evidence="1" id="KW-0812">Transmembrane</keyword>
<dbReference type="STRING" id="926571.NVIE_1898"/>
<dbReference type="RefSeq" id="WP_075054960.1">
    <property type="nucleotide sequence ID" value="NZ_CP007536.1"/>
</dbReference>
<feature type="transmembrane region" description="Helical" evidence="1">
    <location>
        <begin position="146"/>
        <end position="171"/>
    </location>
</feature>
<accession>A0A060HSG7</accession>
<name>A0A060HSG7_9ARCH</name>
<dbReference type="OrthoDB" id="11273at2157"/>
<dbReference type="GeneID" id="74947114"/>
<feature type="transmembrane region" description="Helical" evidence="1">
    <location>
        <begin position="63"/>
        <end position="84"/>
    </location>
</feature>
<dbReference type="EMBL" id="CP007536">
    <property type="protein sequence ID" value="AIC16112.1"/>
    <property type="molecule type" value="Genomic_DNA"/>
</dbReference>
<dbReference type="AlphaFoldDB" id="A0A060HSG7"/>
<evidence type="ECO:0000313" key="2">
    <source>
        <dbReference type="EMBL" id="AIC16112.1"/>
    </source>
</evidence>
<dbReference type="Proteomes" id="UP000027093">
    <property type="component" value="Chromosome"/>
</dbReference>
<feature type="transmembrane region" description="Helical" evidence="1">
    <location>
        <begin position="96"/>
        <end position="118"/>
    </location>
</feature>
<gene>
    <name evidence="2" type="ORF">NVIE_1898</name>
</gene>
<sequence length="193" mass="20342">MQLVRINSATLVDSTKAGIAAGQAAAWAIFGLILAVDATLVTPPGTFYKMIGMVLGQGPSADVYLGFLMHMVTATVIGIIYMIISNSVKKLYIKSVPKGLVTGIITGVVVWAILFLPLNFGLVQPMLQGIVAQGPQAPMFQLAEKLVALSTTILSGSLALHIVFGGVLGFIGRIATSSGEILGEQEQEQEQER</sequence>
<evidence type="ECO:0000256" key="1">
    <source>
        <dbReference type="SAM" id="Phobius"/>
    </source>
</evidence>